<evidence type="ECO:0000313" key="2">
    <source>
        <dbReference type="Proteomes" id="UP000758155"/>
    </source>
</evidence>
<organism evidence="1 2">
    <name type="scientific">Didymella heteroderae</name>
    <dbReference type="NCBI Taxonomy" id="1769908"/>
    <lineage>
        <taxon>Eukaryota</taxon>
        <taxon>Fungi</taxon>
        <taxon>Dikarya</taxon>
        <taxon>Ascomycota</taxon>
        <taxon>Pezizomycotina</taxon>
        <taxon>Dothideomycetes</taxon>
        <taxon>Pleosporomycetidae</taxon>
        <taxon>Pleosporales</taxon>
        <taxon>Pleosporineae</taxon>
        <taxon>Didymellaceae</taxon>
        <taxon>Didymella</taxon>
    </lineage>
</organism>
<reference evidence="1" key="1">
    <citation type="submission" date="2019-04" db="EMBL/GenBank/DDBJ databases">
        <title>Sequencing of skin fungus with MAO and IRED activity.</title>
        <authorList>
            <person name="Marsaioli A.J."/>
            <person name="Bonatto J.M.C."/>
            <person name="Reis Junior O."/>
        </authorList>
    </citation>
    <scope>NUCLEOTIDE SEQUENCE</scope>
    <source>
        <strain evidence="1">28M1</strain>
    </source>
</reference>
<dbReference type="AlphaFoldDB" id="A0A9P4WKT1"/>
<dbReference type="GO" id="GO:0043291">
    <property type="term" value="C:RAVE complex"/>
    <property type="evidence" value="ECO:0007669"/>
    <property type="project" value="TreeGrafter"/>
</dbReference>
<dbReference type="EMBL" id="SWKV01000058">
    <property type="protein sequence ID" value="KAF3035464.1"/>
    <property type="molecule type" value="Genomic_DNA"/>
</dbReference>
<protein>
    <recommendedName>
        <fullName evidence="3">RAVE subunit 2/Rogdi</fullName>
    </recommendedName>
</protein>
<dbReference type="Proteomes" id="UP000758155">
    <property type="component" value="Unassembled WGS sequence"/>
</dbReference>
<dbReference type="PANTHER" id="PTHR13618:SF1">
    <property type="entry name" value="PROTEIN ROGDI HOMOLOG"/>
    <property type="match status" value="1"/>
</dbReference>
<proteinExistence type="predicted"/>
<dbReference type="InterPro" id="IPR028241">
    <property type="entry name" value="RAVE2/Rogdi"/>
</dbReference>
<dbReference type="PANTHER" id="PTHR13618">
    <property type="entry name" value="LEUCINE ZIPPER CONTAINING TRANSCRIPTION FACTOR LZF1"/>
    <property type="match status" value="1"/>
</dbReference>
<keyword evidence="2" id="KW-1185">Reference proteome</keyword>
<evidence type="ECO:0000313" key="1">
    <source>
        <dbReference type="EMBL" id="KAF3035464.1"/>
    </source>
</evidence>
<dbReference type="Pfam" id="PF10259">
    <property type="entry name" value="Rogdi_lz"/>
    <property type="match status" value="1"/>
</dbReference>
<name>A0A9P4WKT1_9PLEO</name>
<sequence>MSTAVWPPIDAAQLAREHTQSQQRELDWLLVQLKETLQSLKAGLEECAALLAPSESGSTLVLTSVRSESLKGLVTRVGTRIVKGNVKLRLASLPPPRGAQTFDITISSAPTAPTLVVPQLTAVRTSINSCLDAIDVVSWGGDATNASFVAGQLQLLHDHILEARHALKGYSDVQMPWWEHPVDAHTFDPPLPANLSFHMFVFDAALCLELRTLEPKPDDEPASSSFTGFNFRDRLSSALGATRAPLHDEADKAYRYNGHDVRVKEKIRVETQDPALISASAKLNALEHTLMLSRKALGIVMGTDEP</sequence>
<accession>A0A9P4WKT1</accession>
<comment type="caution">
    <text evidence="1">The sequence shown here is derived from an EMBL/GenBank/DDBJ whole genome shotgun (WGS) entry which is preliminary data.</text>
</comment>
<gene>
    <name evidence="1" type="ORF">E8E12_006480</name>
</gene>
<dbReference type="OrthoDB" id="66510at2759"/>
<evidence type="ECO:0008006" key="3">
    <source>
        <dbReference type="Google" id="ProtNLM"/>
    </source>
</evidence>